<name>A0A4R2PM14_RHOSA</name>
<keyword evidence="1" id="KW-1133">Transmembrane helix</keyword>
<dbReference type="Pfam" id="PF07386">
    <property type="entry name" value="DUF1499"/>
    <property type="match status" value="1"/>
</dbReference>
<dbReference type="InterPro" id="IPR010865">
    <property type="entry name" value="DUF1499"/>
</dbReference>
<sequence length="179" mass="20118">MAMSGFDVFRLTVIGLSVAVLILGAVLLGLIYSGRTAWLEDLFGPGELTEIDFATLERQSASNSYLACPEGLCTASRVDRTVPVYPVSIDTLQQRLIDWVDGKPDVTLRRLEPEKRQYHFVARTPRMRFPDLVTIQLLERGAERSTLAIYSRSVYGKSDLGKNEARVRTWLEVLAPETR</sequence>
<dbReference type="InParanoid" id="A0A4R2PM14"/>
<comment type="caution">
    <text evidence="2">The sequence shown here is derived from an EMBL/GenBank/DDBJ whole genome shotgun (WGS) entry which is preliminary data.</text>
</comment>
<proteinExistence type="predicted"/>
<dbReference type="EMBL" id="SLXO01000004">
    <property type="protein sequence ID" value="TCP35231.1"/>
    <property type="molecule type" value="Genomic_DNA"/>
</dbReference>
<dbReference type="Proteomes" id="UP000295399">
    <property type="component" value="Unassembled WGS sequence"/>
</dbReference>
<gene>
    <name evidence="2" type="ORF">EV659_10481</name>
</gene>
<keyword evidence="1" id="KW-0472">Membrane</keyword>
<organism evidence="2 3">
    <name type="scientific">Rhodothalassium salexigens DSM 2132</name>
    <dbReference type="NCBI Taxonomy" id="1188247"/>
    <lineage>
        <taxon>Bacteria</taxon>
        <taxon>Pseudomonadati</taxon>
        <taxon>Pseudomonadota</taxon>
        <taxon>Alphaproteobacteria</taxon>
        <taxon>Rhodothalassiales</taxon>
        <taxon>Rhodothalassiaceae</taxon>
        <taxon>Rhodothalassium</taxon>
    </lineage>
</organism>
<feature type="transmembrane region" description="Helical" evidence="1">
    <location>
        <begin position="12"/>
        <end position="32"/>
    </location>
</feature>
<dbReference type="RefSeq" id="WP_132708136.1">
    <property type="nucleotide sequence ID" value="NZ_JACIGF010000004.1"/>
</dbReference>
<evidence type="ECO:0000313" key="3">
    <source>
        <dbReference type="Proteomes" id="UP000295399"/>
    </source>
</evidence>
<keyword evidence="3" id="KW-1185">Reference proteome</keyword>
<reference evidence="2 3" key="1">
    <citation type="submission" date="2019-03" db="EMBL/GenBank/DDBJ databases">
        <title>Genomic Encyclopedia of Type Strains, Phase IV (KMG-IV): sequencing the most valuable type-strain genomes for metagenomic binning, comparative biology and taxonomic classification.</title>
        <authorList>
            <person name="Goeker M."/>
        </authorList>
    </citation>
    <scope>NUCLEOTIDE SEQUENCE [LARGE SCALE GENOMIC DNA]</scope>
    <source>
        <strain evidence="2 3">DSM 2132</strain>
    </source>
</reference>
<accession>A0A4R2PM14</accession>
<protein>
    <submittedName>
        <fullName evidence="2">Uncharacterized protein DUF1499</fullName>
    </submittedName>
</protein>
<dbReference type="OrthoDB" id="8479024at2"/>
<dbReference type="AlphaFoldDB" id="A0A4R2PM14"/>
<evidence type="ECO:0000256" key="1">
    <source>
        <dbReference type="SAM" id="Phobius"/>
    </source>
</evidence>
<keyword evidence="1" id="KW-0812">Transmembrane</keyword>
<evidence type="ECO:0000313" key="2">
    <source>
        <dbReference type="EMBL" id="TCP35231.1"/>
    </source>
</evidence>